<evidence type="ECO:0000256" key="4">
    <source>
        <dbReference type="PIRSR" id="PIRSR602678-1"/>
    </source>
</evidence>
<comment type="similarity">
    <text evidence="1">Belongs to the GTP cyclohydrolase I type 2/NIF3 family.</text>
</comment>
<dbReference type="InterPro" id="IPR036069">
    <property type="entry name" value="DUF34/NIF3_sf"/>
</dbReference>
<name>A0A5D4SNJ1_9BACI</name>
<dbReference type="SUPFAM" id="SSF102705">
    <property type="entry name" value="NIF3 (NGG1p interacting factor 3)-like"/>
    <property type="match status" value="1"/>
</dbReference>
<evidence type="ECO:0000256" key="1">
    <source>
        <dbReference type="ARBA" id="ARBA00006964"/>
    </source>
</evidence>
<dbReference type="Proteomes" id="UP000323732">
    <property type="component" value="Unassembled WGS sequence"/>
</dbReference>
<evidence type="ECO:0000313" key="5">
    <source>
        <dbReference type="EMBL" id="TYS63346.1"/>
    </source>
</evidence>
<dbReference type="PANTHER" id="PTHR13799:SF14">
    <property type="entry name" value="GTP CYCLOHYDROLASE 1 TYPE 2 HOMOLOG"/>
    <property type="match status" value="1"/>
</dbReference>
<dbReference type="Gene3D" id="3.40.1390.30">
    <property type="entry name" value="NIF3 (NGG1p interacting factor 3)-like"/>
    <property type="match status" value="1"/>
</dbReference>
<dbReference type="RefSeq" id="WP_148950329.1">
    <property type="nucleotide sequence ID" value="NZ_VTES01000004.1"/>
</dbReference>
<dbReference type="GO" id="GO:0005737">
    <property type="term" value="C:cytoplasm"/>
    <property type="evidence" value="ECO:0007669"/>
    <property type="project" value="TreeGrafter"/>
</dbReference>
<proteinExistence type="inferred from homology"/>
<sequence length="185" mass="20763">MDLDQFSLLLEEWFGKELLEEFSDDYGFTHITVTCTSLMEKIGIDEIIQYSIFNNEGIPGIGEFKEPLSFDRLANRLSCLLDEPVRSWRNNGKEVKRVGIMTGAGHSTDYLKLALDGGCDTYITGEASLYTIQYAQFAGLNLLVGSHTFTEIFGVETFAGKVKLSFPEVKILKLEESHFELNPAT</sequence>
<dbReference type="Pfam" id="PF01784">
    <property type="entry name" value="DUF34_NIF3"/>
    <property type="match status" value="1"/>
</dbReference>
<dbReference type="AlphaFoldDB" id="A0A5D4SNJ1"/>
<dbReference type="GO" id="GO:0046872">
    <property type="term" value="F:metal ion binding"/>
    <property type="evidence" value="ECO:0007669"/>
    <property type="project" value="UniProtKB-KW"/>
</dbReference>
<protein>
    <recommendedName>
        <fullName evidence="2">GTP cyclohydrolase 1 type 2 homolog</fullName>
    </recommendedName>
</protein>
<evidence type="ECO:0000256" key="2">
    <source>
        <dbReference type="ARBA" id="ARBA00022112"/>
    </source>
</evidence>
<keyword evidence="3 4" id="KW-0479">Metal-binding</keyword>
<gene>
    <name evidence="5" type="ORF">FZD47_17055</name>
</gene>
<evidence type="ECO:0000256" key="3">
    <source>
        <dbReference type="ARBA" id="ARBA00022723"/>
    </source>
</evidence>
<dbReference type="PANTHER" id="PTHR13799">
    <property type="entry name" value="NGG1 INTERACTING FACTOR 3"/>
    <property type="match status" value="1"/>
</dbReference>
<dbReference type="EMBL" id="VTES01000004">
    <property type="protein sequence ID" value="TYS63346.1"/>
    <property type="molecule type" value="Genomic_DNA"/>
</dbReference>
<accession>A0A5D4SNJ1</accession>
<comment type="caution">
    <text evidence="5">The sequence shown here is derived from an EMBL/GenBank/DDBJ whole genome shotgun (WGS) entry which is preliminary data.</text>
</comment>
<dbReference type="InterPro" id="IPR002678">
    <property type="entry name" value="DUF34/NIF3"/>
</dbReference>
<evidence type="ECO:0000313" key="6">
    <source>
        <dbReference type="Proteomes" id="UP000323732"/>
    </source>
</evidence>
<reference evidence="5 6" key="1">
    <citation type="submission" date="2019-08" db="EMBL/GenBank/DDBJ databases">
        <title>Bacillus genomes from the desert of Cuatro Cienegas, Coahuila.</title>
        <authorList>
            <person name="Olmedo-Alvarez G."/>
        </authorList>
    </citation>
    <scope>NUCLEOTIDE SEQUENCE [LARGE SCALE GENOMIC DNA]</scope>
    <source>
        <strain evidence="5 6">CH37_1T</strain>
    </source>
</reference>
<feature type="binding site" evidence="4">
    <location>
        <position position="147"/>
    </location>
    <ligand>
        <name>a divalent metal cation</name>
        <dbReference type="ChEBI" id="CHEBI:60240"/>
        <label>1</label>
    </ligand>
</feature>
<organism evidence="5 6">
    <name type="scientific">Bacillus infantis</name>
    <dbReference type="NCBI Taxonomy" id="324767"/>
    <lineage>
        <taxon>Bacteria</taxon>
        <taxon>Bacillati</taxon>
        <taxon>Bacillota</taxon>
        <taxon>Bacilli</taxon>
        <taxon>Bacillales</taxon>
        <taxon>Bacillaceae</taxon>
        <taxon>Bacillus</taxon>
    </lineage>
</organism>
<feature type="binding site" evidence="4">
    <location>
        <position position="151"/>
    </location>
    <ligand>
        <name>a divalent metal cation</name>
        <dbReference type="ChEBI" id="CHEBI:60240"/>
        <label>1</label>
    </ligand>
</feature>